<dbReference type="PROSITE" id="PS01071">
    <property type="entry name" value="GRPE"/>
    <property type="match status" value="1"/>
</dbReference>
<dbReference type="RefSeq" id="WP_158356469.1">
    <property type="nucleotide sequence ID" value="NZ_CP034873.1"/>
</dbReference>
<accession>A0A4D6XZD5</accession>
<dbReference type="Pfam" id="PF01025">
    <property type="entry name" value="GrpE"/>
    <property type="match status" value="1"/>
</dbReference>
<dbReference type="GO" id="GO:0051087">
    <property type="term" value="F:protein-folding chaperone binding"/>
    <property type="evidence" value="ECO:0007669"/>
    <property type="project" value="InterPro"/>
</dbReference>
<keyword evidence="4" id="KW-0963">Cytoplasm</keyword>
<dbReference type="PANTHER" id="PTHR21237">
    <property type="entry name" value="GRPE PROTEIN"/>
    <property type="match status" value="1"/>
</dbReference>
<dbReference type="PRINTS" id="PR00773">
    <property type="entry name" value="GRPEPROTEIN"/>
</dbReference>
<proteinExistence type="inferred from homology"/>
<dbReference type="GO" id="GO:0042803">
    <property type="term" value="F:protein homodimerization activity"/>
    <property type="evidence" value="ECO:0007669"/>
    <property type="project" value="InterPro"/>
</dbReference>
<comment type="function">
    <text evidence="4 5">Participates actively in the response to hyperosmotic and heat shock by preventing the aggregation of stress-denatured proteins, in association with DnaK and GrpE. It is the nucleotide exchange factor for DnaK and may function as a thermosensor. Unfolded proteins bind initially to DnaJ; upon interaction with the DnaJ-bound protein, DnaK hydrolyzes its bound ATP, resulting in the formation of a stable complex. GrpE releases ADP from DnaK; ATP binding to DnaK triggers the release of the substrate protein, thus completing the reaction cycle. Several rounds of ATP-dependent interactions between DnaJ, DnaK and GrpE are required for fully efficient folding.</text>
</comment>
<dbReference type="OrthoDB" id="9789811at2"/>
<dbReference type="InterPro" id="IPR000740">
    <property type="entry name" value="GrpE"/>
</dbReference>
<evidence type="ECO:0000256" key="4">
    <source>
        <dbReference type="HAMAP-Rule" id="MF_01151"/>
    </source>
</evidence>
<feature type="coiled-coil region" evidence="7">
    <location>
        <begin position="9"/>
        <end position="68"/>
    </location>
</feature>
<evidence type="ECO:0000256" key="1">
    <source>
        <dbReference type="ARBA" id="ARBA00009054"/>
    </source>
</evidence>
<evidence type="ECO:0000256" key="6">
    <source>
        <dbReference type="RuleBase" id="RU004478"/>
    </source>
</evidence>
<dbReference type="EMBL" id="CP034873">
    <property type="protein sequence ID" value="QCI21499.1"/>
    <property type="molecule type" value="Genomic_DNA"/>
</dbReference>
<reference evidence="8 9" key="1">
    <citation type="submission" date="2018-12" db="EMBL/GenBank/DDBJ databases">
        <authorList>
            <person name="Chong R.A."/>
        </authorList>
    </citation>
    <scope>NUCLEOTIDE SEQUENCE [LARGE SCALE GENOMIC DNA]</scope>
    <source>
        <strain evidence="8 9">Hta</strain>
    </source>
</reference>
<dbReference type="Gene3D" id="3.90.20.20">
    <property type="match status" value="1"/>
</dbReference>
<dbReference type="CDD" id="cd00446">
    <property type="entry name" value="GrpE"/>
    <property type="match status" value="1"/>
</dbReference>
<sequence length="174" mass="20232">MKNDDQINNHVIKEKIDNTNNTIQDLKMKILCNEKKIQEIKLRNLANIDNFKKNIEKTTNEIKINNTEIFFQKIIPIIDSLEEILTLFDTSQEQHKPLIEGIQLTLQSFLNTITKFGVHLEGKKNEEFNSTIHDAVLYEKSSEITPNHVIFVNKKGYTLNKTVLRKARVTIAKK</sequence>
<dbReference type="GO" id="GO:0000774">
    <property type="term" value="F:adenyl-nucleotide exchange factor activity"/>
    <property type="evidence" value="ECO:0007669"/>
    <property type="project" value="InterPro"/>
</dbReference>
<dbReference type="GO" id="GO:0005829">
    <property type="term" value="C:cytosol"/>
    <property type="evidence" value="ECO:0007669"/>
    <property type="project" value="TreeGrafter"/>
</dbReference>
<keyword evidence="7" id="KW-0175">Coiled coil</keyword>
<dbReference type="SUPFAM" id="SSF58014">
    <property type="entry name" value="Coiled-coil domain of nucleotide exchange factor GrpE"/>
    <property type="match status" value="1"/>
</dbReference>
<evidence type="ECO:0000256" key="2">
    <source>
        <dbReference type="ARBA" id="ARBA00023016"/>
    </source>
</evidence>
<evidence type="ECO:0000256" key="7">
    <source>
        <dbReference type="SAM" id="Coils"/>
    </source>
</evidence>
<evidence type="ECO:0000256" key="5">
    <source>
        <dbReference type="RuleBase" id="RU000639"/>
    </source>
</evidence>
<dbReference type="Proteomes" id="UP000298773">
    <property type="component" value="Chromosome"/>
</dbReference>
<organism evidence="8 9">
    <name type="scientific">Buchnera aphidicola</name>
    <name type="common">Hyadaphis tataricae</name>
    <dbReference type="NCBI Taxonomy" id="1241859"/>
    <lineage>
        <taxon>Bacteria</taxon>
        <taxon>Pseudomonadati</taxon>
        <taxon>Pseudomonadota</taxon>
        <taxon>Gammaproteobacteria</taxon>
        <taxon>Enterobacterales</taxon>
        <taxon>Erwiniaceae</taxon>
        <taxon>Buchnera</taxon>
    </lineage>
</organism>
<dbReference type="AlphaFoldDB" id="A0A4D6XZD5"/>
<evidence type="ECO:0000313" key="9">
    <source>
        <dbReference type="Proteomes" id="UP000298773"/>
    </source>
</evidence>
<keyword evidence="3 4" id="KW-0143">Chaperone</keyword>
<dbReference type="Gene3D" id="2.30.22.10">
    <property type="entry name" value="Head domain of nucleotide exchange factor GrpE"/>
    <property type="match status" value="1"/>
</dbReference>
<comment type="similarity">
    <text evidence="1 4 6">Belongs to the GrpE family.</text>
</comment>
<evidence type="ECO:0000313" key="8">
    <source>
        <dbReference type="EMBL" id="QCI21499.1"/>
    </source>
</evidence>
<dbReference type="InterPro" id="IPR013805">
    <property type="entry name" value="GrpE_CC"/>
</dbReference>
<protein>
    <recommendedName>
        <fullName evidence="4 5">Protein GrpE</fullName>
    </recommendedName>
    <alternativeName>
        <fullName evidence="4">HSP-70 cofactor</fullName>
    </alternativeName>
</protein>
<dbReference type="PANTHER" id="PTHR21237:SF23">
    <property type="entry name" value="GRPE PROTEIN HOMOLOG, MITOCHONDRIAL"/>
    <property type="match status" value="1"/>
</dbReference>
<comment type="subcellular location">
    <subcellularLocation>
        <location evidence="4">Cytoplasm</location>
    </subcellularLocation>
</comment>
<dbReference type="GO" id="GO:0006457">
    <property type="term" value="P:protein folding"/>
    <property type="evidence" value="ECO:0007669"/>
    <property type="project" value="InterPro"/>
</dbReference>
<evidence type="ECO:0000256" key="3">
    <source>
        <dbReference type="ARBA" id="ARBA00023186"/>
    </source>
</evidence>
<keyword evidence="2 4" id="KW-0346">Stress response</keyword>
<dbReference type="GO" id="GO:0051082">
    <property type="term" value="F:unfolded protein binding"/>
    <property type="evidence" value="ECO:0007669"/>
    <property type="project" value="TreeGrafter"/>
</dbReference>
<reference evidence="8 9" key="2">
    <citation type="submission" date="2019-05" db="EMBL/GenBank/DDBJ databases">
        <title>Genome evolution of the obligate endosymbiont Buchnera aphidicola.</title>
        <authorList>
            <person name="Moran N.A."/>
        </authorList>
    </citation>
    <scope>NUCLEOTIDE SEQUENCE [LARGE SCALE GENOMIC DNA]</scope>
    <source>
        <strain evidence="8 9">Hta</strain>
    </source>
</reference>
<dbReference type="HAMAP" id="MF_01151">
    <property type="entry name" value="GrpE"/>
    <property type="match status" value="1"/>
</dbReference>
<name>A0A4D6XZD5_9GAMM</name>
<dbReference type="InterPro" id="IPR009012">
    <property type="entry name" value="GrpE_head"/>
</dbReference>
<gene>
    <name evidence="4" type="primary">grpE</name>
    <name evidence="8" type="ORF">D9V69_00910</name>
</gene>
<dbReference type="SUPFAM" id="SSF51064">
    <property type="entry name" value="Head domain of nucleotide exchange factor GrpE"/>
    <property type="match status" value="1"/>
</dbReference>
<comment type="subunit">
    <text evidence="4">Homodimer.</text>
</comment>